<evidence type="ECO:0000256" key="2">
    <source>
        <dbReference type="ARBA" id="ARBA00022692"/>
    </source>
</evidence>
<sequence length="521" mass="59831">MPPLLALLRRPFVLDLRALALMRMGVAAVILLDIGIRATDLEAHYSNMGVLPLHVLYQYCWTPYQVSLHAASGLWQVQAVLFLLEALAAAALLVGYHTRLATLGTWLLLVSVQNRNPLIGQGGDDLLRMLLFWALFLPWGRLYSVDARGQEPPAKLTYFSAATVAYIVQIALVYWCTALLKSAPEWTTEGTAIYYALSLDQVTLPAGKLLYPYGTLLHWLTFATYYTELLLPFVLFIPFRVTWWRLLFVGVMYTFHLGISVTLFVGLFFLINMASVLALLPPVAMNWLDKRLALGRQRLEPRFEARFARLQPHLSRLRVPVRVHFEHSFAITERTRQLLHGLRNTVVAVLLGYVCWWNLDSVNQPSLYMSQPLRWFGYLFRVDQHWSMFAPAVFKDDGWFILDGTTTQGQHFDLNRDGQPTNYAKPASVVALFKNDRWRKYTENYLFVNNEYMRPYYCNYLLRIWHENPANPPLQRLEVVYMKEVSQPNYQVAKPVREVLCACEPERPAAPAPAAVADTLR</sequence>
<dbReference type="Proteomes" id="UP001165296">
    <property type="component" value="Unassembled WGS sequence"/>
</dbReference>
<dbReference type="InterPro" id="IPR011020">
    <property type="entry name" value="HTTM-like"/>
</dbReference>
<gene>
    <name evidence="7" type="ORF">LGH74_06790</name>
</gene>
<comment type="caution">
    <text evidence="7">The sequence shown here is derived from an EMBL/GenBank/DDBJ whole genome shotgun (WGS) entry which is preliminary data.</text>
</comment>
<accession>A0ABS8AQK3</accession>
<feature type="transmembrane region" description="Helical" evidence="5">
    <location>
        <begin position="156"/>
        <end position="175"/>
    </location>
</feature>
<keyword evidence="2 5" id="KW-0812">Transmembrane</keyword>
<evidence type="ECO:0000259" key="6">
    <source>
        <dbReference type="SMART" id="SM00752"/>
    </source>
</evidence>
<keyword evidence="3 5" id="KW-1133">Transmembrane helix</keyword>
<dbReference type="InterPro" id="IPR052964">
    <property type="entry name" value="Sporulation_signal_mat"/>
</dbReference>
<dbReference type="SMART" id="SM00752">
    <property type="entry name" value="HTTM"/>
    <property type="match status" value="1"/>
</dbReference>
<evidence type="ECO:0000256" key="3">
    <source>
        <dbReference type="ARBA" id="ARBA00022989"/>
    </source>
</evidence>
<feature type="domain" description="HTTM-like" evidence="6">
    <location>
        <begin position="11"/>
        <end position="284"/>
    </location>
</feature>
<dbReference type="RefSeq" id="WP_226173657.1">
    <property type="nucleotide sequence ID" value="NZ_JAJADR010000001.1"/>
</dbReference>
<feature type="transmembrane region" description="Helical" evidence="5">
    <location>
        <begin position="243"/>
        <end position="261"/>
    </location>
</feature>
<evidence type="ECO:0000256" key="4">
    <source>
        <dbReference type="ARBA" id="ARBA00023136"/>
    </source>
</evidence>
<keyword evidence="8" id="KW-1185">Reference proteome</keyword>
<protein>
    <recommendedName>
        <fullName evidence="6">HTTM-like domain-containing protein</fullName>
    </recommendedName>
</protein>
<dbReference type="PANTHER" id="PTHR39535:SF2">
    <property type="entry name" value="HTTM DOMAIN-CONTAINING PROTEIN"/>
    <property type="match status" value="1"/>
</dbReference>
<keyword evidence="4 5" id="KW-0472">Membrane</keyword>
<feature type="transmembrane region" description="Helical" evidence="5">
    <location>
        <begin position="79"/>
        <end position="98"/>
    </location>
</feature>
<dbReference type="EMBL" id="JAJADR010000001">
    <property type="protein sequence ID" value="MCB2407679.1"/>
    <property type="molecule type" value="Genomic_DNA"/>
</dbReference>
<evidence type="ECO:0000256" key="5">
    <source>
        <dbReference type="SAM" id="Phobius"/>
    </source>
</evidence>
<name>A0ABS8AQK3_9BACT</name>
<dbReference type="PANTHER" id="PTHR39535">
    <property type="entry name" value="SPORULATION-DELAYING PROTEIN SDPB"/>
    <property type="match status" value="1"/>
</dbReference>
<evidence type="ECO:0000313" key="7">
    <source>
        <dbReference type="EMBL" id="MCB2407679.1"/>
    </source>
</evidence>
<reference evidence="7" key="1">
    <citation type="submission" date="2021-10" db="EMBL/GenBank/DDBJ databases">
        <authorList>
            <person name="Dean J.D."/>
            <person name="Kim M.K."/>
            <person name="Newey C.N."/>
            <person name="Stoker T.S."/>
            <person name="Thompson D.W."/>
            <person name="Grose J.H."/>
        </authorList>
    </citation>
    <scope>NUCLEOTIDE SEQUENCE</scope>
    <source>
        <strain evidence="7">BT178</strain>
    </source>
</reference>
<feature type="transmembrane region" description="Helical" evidence="5">
    <location>
        <begin position="20"/>
        <end position="38"/>
    </location>
</feature>
<evidence type="ECO:0000313" key="8">
    <source>
        <dbReference type="Proteomes" id="UP001165296"/>
    </source>
</evidence>
<organism evidence="7 8">
    <name type="scientific">Hymenobacter lucidus</name>
    <dbReference type="NCBI Taxonomy" id="2880930"/>
    <lineage>
        <taxon>Bacteria</taxon>
        <taxon>Pseudomonadati</taxon>
        <taxon>Bacteroidota</taxon>
        <taxon>Cytophagia</taxon>
        <taxon>Cytophagales</taxon>
        <taxon>Hymenobacteraceae</taxon>
        <taxon>Hymenobacter</taxon>
    </lineage>
</organism>
<feature type="transmembrane region" description="Helical" evidence="5">
    <location>
        <begin position="216"/>
        <end position="236"/>
    </location>
</feature>
<evidence type="ECO:0000256" key="1">
    <source>
        <dbReference type="ARBA" id="ARBA00004127"/>
    </source>
</evidence>
<comment type="subcellular location">
    <subcellularLocation>
        <location evidence="1">Endomembrane system</location>
        <topology evidence="1">Multi-pass membrane protein</topology>
    </subcellularLocation>
</comment>
<proteinExistence type="predicted"/>